<gene>
    <name evidence="2" type="ORF">EDM56_24120</name>
</gene>
<evidence type="ECO:0000313" key="3">
    <source>
        <dbReference type="Proteomes" id="UP000271031"/>
    </source>
</evidence>
<dbReference type="Proteomes" id="UP000271031">
    <property type="component" value="Unassembled WGS sequence"/>
</dbReference>
<organism evidence="2 3">
    <name type="scientific">Brevibacillus fluminis</name>
    <dbReference type="NCBI Taxonomy" id="511487"/>
    <lineage>
        <taxon>Bacteria</taxon>
        <taxon>Bacillati</taxon>
        <taxon>Bacillota</taxon>
        <taxon>Bacilli</taxon>
        <taxon>Bacillales</taxon>
        <taxon>Paenibacillaceae</taxon>
        <taxon>Brevibacillus</taxon>
    </lineage>
</organism>
<evidence type="ECO:0000259" key="1">
    <source>
        <dbReference type="PROSITE" id="PS50206"/>
    </source>
</evidence>
<dbReference type="PROSITE" id="PS50206">
    <property type="entry name" value="RHODANESE_3"/>
    <property type="match status" value="1"/>
</dbReference>
<dbReference type="InterPro" id="IPR001763">
    <property type="entry name" value="Rhodanese-like_dom"/>
</dbReference>
<dbReference type="PANTHER" id="PTHR43031">
    <property type="entry name" value="FAD-DEPENDENT OXIDOREDUCTASE"/>
    <property type="match status" value="1"/>
</dbReference>
<dbReference type="OrthoDB" id="9800872at2"/>
<name>A0A3M8D4N1_9BACL</name>
<feature type="domain" description="Rhodanese" evidence="1">
    <location>
        <begin position="20"/>
        <end position="104"/>
    </location>
</feature>
<dbReference type="SMART" id="SM00450">
    <property type="entry name" value="RHOD"/>
    <property type="match status" value="1"/>
</dbReference>
<evidence type="ECO:0000313" key="2">
    <source>
        <dbReference type="EMBL" id="RNB82407.1"/>
    </source>
</evidence>
<sequence length="106" mass="12029">MSKAWHDISPQEVEKRLAEQKEDMILIDVRNPDEFSAGHIAQAQLLPLSILPIRLHEIRNDKQVVFICRSGGRSAQACEYASNLGYEHVFNMTGGMLNWQGEIAHK</sequence>
<accession>A0A3M8D4N1</accession>
<keyword evidence="3" id="KW-1185">Reference proteome</keyword>
<dbReference type="CDD" id="cd00158">
    <property type="entry name" value="RHOD"/>
    <property type="match status" value="1"/>
</dbReference>
<dbReference type="SUPFAM" id="SSF52821">
    <property type="entry name" value="Rhodanese/Cell cycle control phosphatase"/>
    <property type="match status" value="1"/>
</dbReference>
<dbReference type="PANTHER" id="PTHR43031:SF17">
    <property type="entry name" value="SULFURTRANSFERASE YTWF-RELATED"/>
    <property type="match status" value="1"/>
</dbReference>
<dbReference type="EMBL" id="RHHQ01000020">
    <property type="protein sequence ID" value="RNB82407.1"/>
    <property type="molecule type" value="Genomic_DNA"/>
</dbReference>
<dbReference type="AlphaFoldDB" id="A0A3M8D4N1"/>
<comment type="caution">
    <text evidence="2">The sequence shown here is derived from an EMBL/GenBank/DDBJ whole genome shotgun (WGS) entry which is preliminary data.</text>
</comment>
<reference evidence="2 3" key="1">
    <citation type="submission" date="2018-10" db="EMBL/GenBank/DDBJ databases">
        <title>Phylogenomics of Brevibacillus.</title>
        <authorList>
            <person name="Dunlap C."/>
        </authorList>
    </citation>
    <scope>NUCLEOTIDE SEQUENCE [LARGE SCALE GENOMIC DNA]</scope>
    <source>
        <strain evidence="2 3">JCM 15716</strain>
    </source>
</reference>
<dbReference type="InterPro" id="IPR036873">
    <property type="entry name" value="Rhodanese-like_dom_sf"/>
</dbReference>
<dbReference type="RefSeq" id="WP_122920485.1">
    <property type="nucleotide sequence ID" value="NZ_RHHQ01000020.1"/>
</dbReference>
<dbReference type="InterPro" id="IPR050229">
    <property type="entry name" value="GlpE_sulfurtransferase"/>
</dbReference>
<protein>
    <submittedName>
        <fullName evidence="2">Rhodanese-like domain-containing protein</fullName>
    </submittedName>
</protein>
<proteinExistence type="predicted"/>
<dbReference type="Gene3D" id="3.40.250.10">
    <property type="entry name" value="Rhodanese-like domain"/>
    <property type="match status" value="1"/>
</dbReference>
<dbReference type="Pfam" id="PF00581">
    <property type="entry name" value="Rhodanese"/>
    <property type="match status" value="1"/>
</dbReference>